<dbReference type="InterPro" id="IPR036961">
    <property type="entry name" value="Kinesin_motor_dom_sf"/>
</dbReference>
<sequence length="248" mass="28333">MIDDGYCPHDGGGDRAGGGRKTPKTFAFDHCFWSIDESNPKFAGKFTVWYLKLVDSIKTRKKGQTHTDRMCEFMNSICIDKIMLLIRGQTHTDRMCEFMNSICIDKFMLLIRGQTHTDRMCEFMNSICIDKIMLLIRGQTHTDRMSKTGYPVLDLTKNQKISIWYCSRSGKSYNMMGTFQDTGHGSGKSYTMMGTFQDTGHGIIPRLCNAMFSKIDSHCDDESLAVKVEVSYMEIYNEKVHDLLDPKG</sequence>
<evidence type="ECO:0000259" key="4">
    <source>
        <dbReference type="PROSITE" id="PS50067"/>
    </source>
</evidence>
<dbReference type="SUPFAM" id="SSF52540">
    <property type="entry name" value="P-loop containing nucleoside triphosphate hydrolases"/>
    <property type="match status" value="1"/>
</dbReference>
<dbReference type="GO" id="GO:0003777">
    <property type="term" value="F:microtubule motor activity"/>
    <property type="evidence" value="ECO:0007669"/>
    <property type="project" value="InterPro"/>
</dbReference>
<dbReference type="PANTHER" id="PTHR47117">
    <property type="entry name" value="STAR-RELATED LIPID TRANSFER PROTEIN 9"/>
    <property type="match status" value="1"/>
</dbReference>
<evidence type="ECO:0000313" key="6">
    <source>
        <dbReference type="Proteomes" id="UP000683360"/>
    </source>
</evidence>
<reference evidence="5" key="1">
    <citation type="submission" date="2021-03" db="EMBL/GenBank/DDBJ databases">
        <authorList>
            <person name="Bekaert M."/>
        </authorList>
    </citation>
    <scope>NUCLEOTIDE SEQUENCE</scope>
</reference>
<comment type="caution">
    <text evidence="5">The sequence shown here is derived from an EMBL/GenBank/DDBJ whole genome shotgun (WGS) entry which is preliminary data.</text>
</comment>
<dbReference type="Proteomes" id="UP000683360">
    <property type="component" value="Unassembled WGS sequence"/>
</dbReference>
<keyword evidence="1" id="KW-0547">Nucleotide-binding</keyword>
<evidence type="ECO:0000256" key="3">
    <source>
        <dbReference type="PROSITE-ProRule" id="PRU00283"/>
    </source>
</evidence>
<dbReference type="Pfam" id="PF00225">
    <property type="entry name" value="Kinesin"/>
    <property type="match status" value="1"/>
</dbReference>
<dbReference type="Gene3D" id="3.40.850.10">
    <property type="entry name" value="Kinesin motor domain"/>
    <property type="match status" value="1"/>
</dbReference>
<dbReference type="OrthoDB" id="3176171at2759"/>
<accession>A0A8S3SN70</accession>
<comment type="caution">
    <text evidence="3">Lacks conserved residue(s) required for the propagation of feature annotation.</text>
</comment>
<keyword evidence="2" id="KW-0067">ATP-binding</keyword>
<proteinExistence type="inferred from homology"/>
<gene>
    <name evidence="5" type="ORF">MEDL_36121</name>
</gene>
<dbReference type="PROSITE" id="PS50067">
    <property type="entry name" value="KINESIN_MOTOR_2"/>
    <property type="match status" value="1"/>
</dbReference>
<name>A0A8S3SN70_MYTED</name>
<organism evidence="5 6">
    <name type="scientific">Mytilus edulis</name>
    <name type="common">Blue mussel</name>
    <dbReference type="NCBI Taxonomy" id="6550"/>
    <lineage>
        <taxon>Eukaryota</taxon>
        <taxon>Metazoa</taxon>
        <taxon>Spiralia</taxon>
        <taxon>Lophotrochozoa</taxon>
        <taxon>Mollusca</taxon>
        <taxon>Bivalvia</taxon>
        <taxon>Autobranchia</taxon>
        <taxon>Pteriomorphia</taxon>
        <taxon>Mytilida</taxon>
        <taxon>Mytiloidea</taxon>
        <taxon>Mytilidae</taxon>
        <taxon>Mytilinae</taxon>
        <taxon>Mytilus</taxon>
    </lineage>
</organism>
<dbReference type="GO" id="GO:0005524">
    <property type="term" value="F:ATP binding"/>
    <property type="evidence" value="ECO:0007669"/>
    <property type="project" value="UniProtKB-KW"/>
</dbReference>
<dbReference type="EMBL" id="CAJPWZ010001767">
    <property type="protein sequence ID" value="CAG2222728.1"/>
    <property type="molecule type" value="Genomic_DNA"/>
</dbReference>
<dbReference type="InterPro" id="IPR027417">
    <property type="entry name" value="P-loop_NTPase"/>
</dbReference>
<evidence type="ECO:0000256" key="1">
    <source>
        <dbReference type="ARBA" id="ARBA00022741"/>
    </source>
</evidence>
<evidence type="ECO:0000256" key="2">
    <source>
        <dbReference type="ARBA" id="ARBA00022840"/>
    </source>
</evidence>
<comment type="similarity">
    <text evidence="3">Belongs to the TRAFAC class myosin-kinesin ATPase superfamily. Kinesin family.</text>
</comment>
<evidence type="ECO:0000313" key="5">
    <source>
        <dbReference type="EMBL" id="CAG2222728.1"/>
    </source>
</evidence>
<keyword evidence="6" id="KW-1185">Reference proteome</keyword>
<dbReference type="AlphaFoldDB" id="A0A8S3SN70"/>
<feature type="domain" description="Kinesin motor" evidence="4">
    <location>
        <begin position="185"/>
        <end position="248"/>
    </location>
</feature>
<protein>
    <submittedName>
        <fullName evidence="5">KIF13</fullName>
    </submittedName>
</protein>
<dbReference type="GO" id="GO:0008017">
    <property type="term" value="F:microtubule binding"/>
    <property type="evidence" value="ECO:0007669"/>
    <property type="project" value="InterPro"/>
</dbReference>
<dbReference type="GO" id="GO:0007018">
    <property type="term" value="P:microtubule-based movement"/>
    <property type="evidence" value="ECO:0007669"/>
    <property type="project" value="InterPro"/>
</dbReference>
<dbReference type="InterPro" id="IPR001752">
    <property type="entry name" value="Kinesin_motor_dom"/>
</dbReference>